<keyword evidence="2" id="KW-0808">Transferase</keyword>
<dbReference type="SUPFAM" id="SSF53335">
    <property type="entry name" value="S-adenosyl-L-methionine-dependent methyltransferases"/>
    <property type="match status" value="1"/>
</dbReference>
<dbReference type="Pfam" id="PF01135">
    <property type="entry name" value="PCMT"/>
    <property type="match status" value="1"/>
</dbReference>
<keyword evidence="2" id="KW-0489">Methyltransferase</keyword>
<reference evidence="2" key="1">
    <citation type="submission" date="2013-08" db="EMBL/GenBank/DDBJ databases">
        <authorList>
            <person name="Mendez C."/>
            <person name="Richter M."/>
            <person name="Ferrer M."/>
            <person name="Sanchez J."/>
        </authorList>
    </citation>
    <scope>NUCLEOTIDE SEQUENCE</scope>
</reference>
<dbReference type="InterPro" id="IPR029063">
    <property type="entry name" value="SAM-dependent_MTases_sf"/>
</dbReference>
<comment type="similarity">
    <text evidence="1">Belongs to the methyltransferase superfamily. L-isoaspartyl/D-aspartyl protein methyltransferase family.</text>
</comment>
<dbReference type="PANTHER" id="PTHR11579:SF18">
    <property type="entry name" value="PROTEIN-L-ISOASPARTATE O-METHYLTRANSFERASE"/>
    <property type="match status" value="1"/>
</dbReference>
<dbReference type="EMBL" id="AUZZ01001099">
    <property type="protein sequence ID" value="EQD65698.1"/>
    <property type="molecule type" value="Genomic_DNA"/>
</dbReference>
<dbReference type="GO" id="GO:0004719">
    <property type="term" value="F:protein-L-isoaspartate (D-aspartate) O-methyltransferase activity"/>
    <property type="evidence" value="ECO:0007669"/>
    <property type="project" value="InterPro"/>
</dbReference>
<name>T1BB46_9ZZZZ</name>
<comment type="caution">
    <text evidence="2">The sequence shown here is derived from an EMBL/GenBank/DDBJ whole genome shotgun (WGS) entry which is preliminary data.</text>
</comment>
<dbReference type="GO" id="GO:0005737">
    <property type="term" value="C:cytoplasm"/>
    <property type="evidence" value="ECO:0007669"/>
    <property type="project" value="TreeGrafter"/>
</dbReference>
<dbReference type="GO" id="GO:0032259">
    <property type="term" value="P:methylation"/>
    <property type="evidence" value="ECO:0007669"/>
    <property type="project" value="UniProtKB-KW"/>
</dbReference>
<gene>
    <name evidence="2" type="ORF">B2A_01496</name>
</gene>
<organism evidence="2">
    <name type="scientific">mine drainage metagenome</name>
    <dbReference type="NCBI Taxonomy" id="410659"/>
    <lineage>
        <taxon>unclassified sequences</taxon>
        <taxon>metagenomes</taxon>
        <taxon>ecological metagenomes</taxon>
    </lineage>
</organism>
<sequence length="244" mass="27001">MGCCTYVKLVTLHSAPPGLPVLDFQADTARRQMIEQQIRAVGVLTPQTLAIFRDVPREDFVPVAYRTLAFADCEIPIGYGESMLSPQIEAQCLDALDVRSTDQILEIGTGSGFLTACLARLGCGVITLDLHADFVDQARLRHQHLTGLAPIDYHVEDGHRLPDSLREERFDVIVLTGSLYVPEPSFHQALAPGGRLWVVTGMGPIQEAHRIVRMGQSAYDDRVLFETRLKPLTHAPRPSGFRFA</sequence>
<protein>
    <submittedName>
        <fullName evidence="2">Protein-L-isoaspartate(D-aspartate) O-methyltransferase</fullName>
    </submittedName>
</protein>
<dbReference type="CDD" id="cd02440">
    <property type="entry name" value="AdoMet_MTases"/>
    <property type="match status" value="1"/>
</dbReference>
<dbReference type="AlphaFoldDB" id="T1BB46"/>
<dbReference type="InterPro" id="IPR000682">
    <property type="entry name" value="PCMT"/>
</dbReference>
<accession>T1BB46</accession>
<evidence type="ECO:0000256" key="1">
    <source>
        <dbReference type="ARBA" id="ARBA00005369"/>
    </source>
</evidence>
<reference evidence="2" key="2">
    <citation type="journal article" date="2014" name="ISME J.">
        <title>Microbial stratification in low pH oxic and suboxic macroscopic growths along an acid mine drainage.</title>
        <authorList>
            <person name="Mendez-Garcia C."/>
            <person name="Mesa V."/>
            <person name="Sprenger R.R."/>
            <person name="Richter M."/>
            <person name="Diez M.S."/>
            <person name="Solano J."/>
            <person name="Bargiela R."/>
            <person name="Golyshina O.V."/>
            <person name="Manteca A."/>
            <person name="Ramos J.L."/>
            <person name="Gallego J.R."/>
            <person name="Llorente I."/>
            <person name="Martins Dos Santos V.A."/>
            <person name="Jensen O.N."/>
            <person name="Pelaez A.I."/>
            <person name="Sanchez J."/>
            <person name="Ferrer M."/>
        </authorList>
    </citation>
    <scope>NUCLEOTIDE SEQUENCE</scope>
</reference>
<dbReference type="PANTHER" id="PTHR11579">
    <property type="entry name" value="PROTEIN-L-ISOASPARTATE O-METHYLTRANSFERASE"/>
    <property type="match status" value="1"/>
</dbReference>
<proteinExistence type="inferred from homology"/>
<evidence type="ECO:0000313" key="2">
    <source>
        <dbReference type="EMBL" id="EQD65698.1"/>
    </source>
</evidence>
<dbReference type="Gene3D" id="3.40.50.150">
    <property type="entry name" value="Vaccinia Virus protein VP39"/>
    <property type="match status" value="1"/>
</dbReference>